<accession>A0A3B0AL86</accession>
<keyword evidence="2" id="KW-1185">Reference proteome</keyword>
<evidence type="ECO:0000313" key="2">
    <source>
        <dbReference type="Proteomes" id="UP000270343"/>
    </source>
</evidence>
<reference evidence="1 2" key="1">
    <citation type="journal article" date="2015" name="Antonie Van Leeuwenhoek">
        <title>Streptomyces klenkii sp. nov., isolated from deep marine sediment.</title>
        <authorList>
            <person name="Veyisoglu A."/>
            <person name="Sahin N."/>
        </authorList>
    </citation>
    <scope>NUCLEOTIDE SEQUENCE [LARGE SCALE GENOMIC DNA]</scope>
    <source>
        <strain evidence="1 2">KCTC 29202</strain>
    </source>
</reference>
<protein>
    <submittedName>
        <fullName evidence="1">Uncharacterized protein</fullName>
    </submittedName>
</protein>
<evidence type="ECO:0000313" key="1">
    <source>
        <dbReference type="EMBL" id="RKN61342.1"/>
    </source>
</evidence>
<dbReference type="AlphaFoldDB" id="A0A3B0AL86"/>
<sequence>MATPPWWEELVGVSEVLANADRAEVEGWRGPAADIVGEDEDDVPPLTVRLGTLGRVFGERSAEFTLEQSQRVLQLLEQIQAEGSDEDGTAVATGFFEALLNAWDKGFDLSSVWADTGPKSRAYCRAWNDFTGVETPGWMR</sequence>
<dbReference type="EMBL" id="RBAM01000025">
    <property type="protein sequence ID" value="RKN61342.1"/>
    <property type="molecule type" value="Genomic_DNA"/>
</dbReference>
<organism evidence="1 2">
    <name type="scientific">Streptomyces klenkii</name>
    <dbReference type="NCBI Taxonomy" id="1420899"/>
    <lineage>
        <taxon>Bacteria</taxon>
        <taxon>Bacillati</taxon>
        <taxon>Actinomycetota</taxon>
        <taxon>Actinomycetes</taxon>
        <taxon>Kitasatosporales</taxon>
        <taxon>Streptomycetaceae</taxon>
        <taxon>Streptomyces</taxon>
    </lineage>
</organism>
<dbReference type="Proteomes" id="UP000270343">
    <property type="component" value="Unassembled WGS sequence"/>
</dbReference>
<proteinExistence type="predicted"/>
<comment type="caution">
    <text evidence="1">The sequence shown here is derived from an EMBL/GenBank/DDBJ whole genome shotgun (WGS) entry which is preliminary data.</text>
</comment>
<name>A0A3B0AL86_9ACTN</name>
<dbReference type="RefSeq" id="WP_120759444.1">
    <property type="nucleotide sequence ID" value="NZ_JBFADQ010000037.1"/>
</dbReference>
<gene>
    <name evidence="1" type="ORF">D7231_32135</name>
</gene>
<dbReference type="OrthoDB" id="3700397at2"/>